<feature type="domain" description="Cyclic nucleotide-binding" evidence="1">
    <location>
        <begin position="15"/>
        <end position="135"/>
    </location>
</feature>
<dbReference type="InterPro" id="IPR050397">
    <property type="entry name" value="Env_Response_Regulators"/>
</dbReference>
<dbReference type="SMART" id="SM00100">
    <property type="entry name" value="cNMP"/>
    <property type="match status" value="1"/>
</dbReference>
<dbReference type="Gene3D" id="2.60.120.10">
    <property type="entry name" value="Jelly Rolls"/>
    <property type="match status" value="1"/>
</dbReference>
<dbReference type="EMBL" id="CP035033">
    <property type="protein sequence ID" value="QAB15449.1"/>
    <property type="molecule type" value="Genomic_DNA"/>
</dbReference>
<dbReference type="PROSITE" id="PS50042">
    <property type="entry name" value="CNMP_BINDING_3"/>
    <property type="match status" value="1"/>
</dbReference>
<reference evidence="2 3" key="1">
    <citation type="journal article" date="2018" name="Environ. Microbiol.">
        <title>Genomes of ubiquitous marine and hypersaline Hydrogenovibrio, Thiomicrorhabdus and Thiomicrospira spp. encode a diversity of mechanisms to sustain chemolithoautotrophy in heterogeneous environments.</title>
        <authorList>
            <person name="Scott K.M."/>
            <person name="Williams J."/>
            <person name="Porter C.M.B."/>
            <person name="Russel S."/>
            <person name="Harmer T.L."/>
            <person name="Paul J.H."/>
            <person name="Antonen K.M."/>
            <person name="Bridges M.K."/>
            <person name="Camper G.J."/>
            <person name="Campla C.K."/>
            <person name="Casella L.G."/>
            <person name="Chase E."/>
            <person name="Conrad J.W."/>
            <person name="Cruz M.C."/>
            <person name="Dunlap D.S."/>
            <person name="Duran L."/>
            <person name="Fahsbender E.M."/>
            <person name="Goldsmith D.B."/>
            <person name="Keeley R.F."/>
            <person name="Kondoff M.R."/>
            <person name="Kussy B.I."/>
            <person name="Lane M.K."/>
            <person name="Lawler S."/>
            <person name="Leigh B.A."/>
            <person name="Lewis C."/>
            <person name="Lostal L.M."/>
            <person name="Marking D."/>
            <person name="Mancera P.A."/>
            <person name="McClenthan E.C."/>
            <person name="McIntyre E.A."/>
            <person name="Mine J.A."/>
            <person name="Modi S."/>
            <person name="Moore B.D."/>
            <person name="Morgan W.A."/>
            <person name="Nelson K.M."/>
            <person name="Nguyen K.N."/>
            <person name="Ogburn N."/>
            <person name="Parrino D.G."/>
            <person name="Pedapudi A.D."/>
            <person name="Pelham R.P."/>
            <person name="Preece A.M."/>
            <person name="Rampersad E.A."/>
            <person name="Richardson J.C."/>
            <person name="Rodgers C.M."/>
            <person name="Schaffer B.L."/>
            <person name="Sheridan N.E."/>
            <person name="Solone M.R."/>
            <person name="Staley Z.R."/>
            <person name="Tabuchi M."/>
            <person name="Waide R.J."/>
            <person name="Wanjugi P.W."/>
            <person name="Young S."/>
            <person name="Clum A."/>
            <person name="Daum C."/>
            <person name="Huntemann M."/>
            <person name="Ivanova N."/>
            <person name="Kyrpides N."/>
            <person name="Mikhailova N."/>
            <person name="Palaniappan K."/>
            <person name="Pillay M."/>
            <person name="Reddy T.B.K."/>
            <person name="Shapiro N."/>
            <person name="Stamatis D."/>
            <person name="Varghese N."/>
            <person name="Woyke T."/>
            <person name="Boden R."/>
            <person name="Freyermuth S.K."/>
            <person name="Kerfeld C.A."/>
        </authorList>
    </citation>
    <scope>NUCLEOTIDE SEQUENCE [LARGE SCALE GENOMIC DNA]</scope>
    <source>
        <strain evidence="2 3">JR-2</strain>
    </source>
</reference>
<dbReference type="Pfam" id="PF00027">
    <property type="entry name" value="cNMP_binding"/>
    <property type="match status" value="1"/>
</dbReference>
<name>A0A410H3E4_9GAMM</name>
<sequence>MPKPAETQLIAESVLGADLTQADCEALSEIVKQRVLSKGEILFEPETLDGNLYILVDGKLEIQKVISPEKTIHINTLKKGALIGELSFLDGIAHTMRLQAQNDVTVLILHRDEFEALVEKNPKLMFNVMRSILRFSHHLQRRMLQENLEMQKHIQSSYMAQY</sequence>
<evidence type="ECO:0000313" key="3">
    <source>
        <dbReference type="Proteomes" id="UP000285478"/>
    </source>
</evidence>
<organism evidence="2 3">
    <name type="scientific">Hydrogenovibrio thermophilus</name>
    <dbReference type="NCBI Taxonomy" id="265883"/>
    <lineage>
        <taxon>Bacteria</taxon>
        <taxon>Pseudomonadati</taxon>
        <taxon>Pseudomonadota</taxon>
        <taxon>Gammaproteobacteria</taxon>
        <taxon>Thiotrichales</taxon>
        <taxon>Piscirickettsiaceae</taxon>
        <taxon>Hydrogenovibrio</taxon>
    </lineage>
</organism>
<dbReference type="CDD" id="cd00038">
    <property type="entry name" value="CAP_ED"/>
    <property type="match status" value="1"/>
</dbReference>
<dbReference type="Proteomes" id="UP000285478">
    <property type="component" value="Chromosome"/>
</dbReference>
<dbReference type="InterPro" id="IPR000595">
    <property type="entry name" value="cNMP-bd_dom"/>
</dbReference>
<dbReference type="PANTHER" id="PTHR24567">
    <property type="entry name" value="CRP FAMILY TRANSCRIPTIONAL REGULATORY PROTEIN"/>
    <property type="match status" value="1"/>
</dbReference>
<proteinExistence type="predicted"/>
<dbReference type="GO" id="GO:0005829">
    <property type="term" value="C:cytosol"/>
    <property type="evidence" value="ECO:0007669"/>
    <property type="project" value="TreeGrafter"/>
</dbReference>
<dbReference type="RefSeq" id="WP_029938201.1">
    <property type="nucleotide sequence ID" value="NZ_CP035033.1"/>
</dbReference>
<evidence type="ECO:0000313" key="2">
    <source>
        <dbReference type="EMBL" id="QAB15449.1"/>
    </source>
</evidence>
<dbReference type="AlphaFoldDB" id="A0A410H3E4"/>
<dbReference type="GO" id="GO:0003700">
    <property type="term" value="F:DNA-binding transcription factor activity"/>
    <property type="evidence" value="ECO:0007669"/>
    <property type="project" value="TreeGrafter"/>
</dbReference>
<dbReference type="PANTHER" id="PTHR24567:SF26">
    <property type="entry name" value="REGULATORY PROTEIN YEIL"/>
    <property type="match status" value="1"/>
</dbReference>
<dbReference type="KEGG" id="htr:EPV75_07120"/>
<accession>A0A410H3E4</accession>
<dbReference type="InterPro" id="IPR018490">
    <property type="entry name" value="cNMP-bd_dom_sf"/>
</dbReference>
<dbReference type="SUPFAM" id="SSF51206">
    <property type="entry name" value="cAMP-binding domain-like"/>
    <property type="match status" value="1"/>
</dbReference>
<keyword evidence="3" id="KW-1185">Reference proteome</keyword>
<protein>
    <submittedName>
        <fullName evidence="2">Cyclic nucleotide-binding domain-containing protein</fullName>
    </submittedName>
</protein>
<gene>
    <name evidence="2" type="ORF">EPV75_07120</name>
</gene>
<evidence type="ECO:0000259" key="1">
    <source>
        <dbReference type="PROSITE" id="PS50042"/>
    </source>
</evidence>
<dbReference type="InterPro" id="IPR014710">
    <property type="entry name" value="RmlC-like_jellyroll"/>
</dbReference>